<feature type="transmembrane region" description="Helical" evidence="1">
    <location>
        <begin position="149"/>
        <end position="168"/>
    </location>
</feature>
<feature type="transmembrane region" description="Helical" evidence="1">
    <location>
        <begin position="20"/>
        <end position="39"/>
    </location>
</feature>
<reference evidence="2 3" key="1">
    <citation type="journal article" date="2021" name="Int. J. Syst. Evol. Microbiol.">
        <title>Amazonocrinis nigriterrae gen. nov., sp. nov., Atlanticothrix silvestris gen. nov., sp. nov. and Dendronalium phyllosphericum gen. nov., sp. nov., nostocacean cyanobacteria from Brazilian environments.</title>
        <authorList>
            <person name="Alvarenga D.O."/>
            <person name="Andreote A.P.D."/>
            <person name="Branco L.H.Z."/>
            <person name="Delbaje E."/>
            <person name="Cruz R.B."/>
            <person name="Varani A.M."/>
            <person name="Fiore M.F."/>
        </authorList>
    </citation>
    <scope>NUCLEOTIDE SEQUENCE [LARGE SCALE GENOMIC DNA]</scope>
    <source>
        <strain evidence="2 3">CENA67</strain>
    </source>
</reference>
<organism evidence="2 3">
    <name type="scientific">Amazonocrinis nigriterrae CENA67</name>
    <dbReference type="NCBI Taxonomy" id="2794033"/>
    <lineage>
        <taxon>Bacteria</taxon>
        <taxon>Bacillati</taxon>
        <taxon>Cyanobacteriota</taxon>
        <taxon>Cyanophyceae</taxon>
        <taxon>Nostocales</taxon>
        <taxon>Nostocaceae</taxon>
        <taxon>Amazonocrinis</taxon>
        <taxon>Amazonocrinis nigriterrae</taxon>
    </lineage>
</organism>
<dbReference type="EMBL" id="JAECZC010000102">
    <property type="protein sequence ID" value="MBH8566752.1"/>
    <property type="molecule type" value="Genomic_DNA"/>
</dbReference>
<protein>
    <submittedName>
        <fullName evidence="2">Uncharacterized protein</fullName>
    </submittedName>
</protein>
<gene>
    <name evidence="2" type="ORF">I8748_32150</name>
</gene>
<dbReference type="Proteomes" id="UP000632766">
    <property type="component" value="Unassembled WGS sequence"/>
</dbReference>
<proteinExistence type="predicted"/>
<comment type="caution">
    <text evidence="2">The sequence shown here is derived from an EMBL/GenBank/DDBJ whole genome shotgun (WGS) entry which is preliminary data.</text>
</comment>
<dbReference type="AlphaFoldDB" id="A0A8J7HX15"/>
<accession>A0A8J7HX15</accession>
<feature type="transmembrane region" description="Helical" evidence="1">
    <location>
        <begin position="79"/>
        <end position="101"/>
    </location>
</feature>
<dbReference type="RefSeq" id="WP_198128486.1">
    <property type="nucleotide sequence ID" value="NZ_JAECZC010000102.1"/>
</dbReference>
<evidence type="ECO:0000313" key="2">
    <source>
        <dbReference type="EMBL" id="MBH8566752.1"/>
    </source>
</evidence>
<keyword evidence="1" id="KW-0812">Transmembrane</keyword>
<feature type="transmembrane region" description="Helical" evidence="1">
    <location>
        <begin position="195"/>
        <end position="215"/>
    </location>
</feature>
<keyword evidence="3" id="KW-1185">Reference proteome</keyword>
<keyword evidence="1" id="KW-1133">Transmembrane helix</keyword>
<keyword evidence="1" id="KW-0472">Membrane</keyword>
<sequence>MNNNNRQRRSSPNSIARKWVRFVFWIAIGVAIPFAYFNILPYTQAVRFLLGKSADTGFSQLISILPVIGWIANSIGAGIHWIIGALVWGLLQLVELFPIILKYDHKFMGSVIRDAESATKFEIREDDPPTLQALKRWYNKFPYVTFERALIYAAIAYLIDFCISFFTYTPIKGNLFDFGFIILSGQFDQLDWSNLASLVTTMFVIEVIVVILLWLDRITYYMKIAHSNTAQYRDR</sequence>
<evidence type="ECO:0000256" key="1">
    <source>
        <dbReference type="SAM" id="Phobius"/>
    </source>
</evidence>
<name>A0A8J7HX15_9NOST</name>
<evidence type="ECO:0000313" key="3">
    <source>
        <dbReference type="Proteomes" id="UP000632766"/>
    </source>
</evidence>